<accession>A0A914P5V5</accession>
<dbReference type="Proteomes" id="UP000887578">
    <property type="component" value="Unplaced"/>
</dbReference>
<sequence length="412" mass="45907">MAQRYNFTVPTDRQSTSSAANSSASDTSVLSTSSKRQQPSSSYVSIQHPQGRVNPFKFSLNLVVNVQPLDNNEQPQRLNENVTSAANGVFEDGESRTMSLIDNLKPIPKQPATNVKQSSQQSSLNGSRSDVSAYHLDDNYGPSTSFTGPGTRANVSAAQSDSRSSHDSSKNKTPPNRRYKNKQSLLSFASLNKSRNSSLGTPMNDALPRRLIFDESGENEVFGGESTDSRASQASLKDKKKIQTTGNRLYKNKKSLLSFAALQKPRSKSTGTSLHGFKPFPRPRRLSFNESGENEEVSGGESTDSRASQSSLKDERKIQTTGNRRYETKKSSDDVSEYETTMRSYADKTFPLNKTFRNSLGFDDSFCPRSQTAVYCMIDVQSNDEKLYVKPLELLYEDKKMWKRPVRHPRPP</sequence>
<evidence type="ECO:0000313" key="2">
    <source>
        <dbReference type="Proteomes" id="UP000887578"/>
    </source>
</evidence>
<evidence type="ECO:0000313" key="3">
    <source>
        <dbReference type="WBParaSite" id="PDA_v2.g13305.t1"/>
    </source>
</evidence>
<feature type="compositionally biased region" description="Basic and acidic residues" evidence="1">
    <location>
        <begin position="312"/>
        <end position="333"/>
    </location>
</feature>
<reference evidence="3" key="1">
    <citation type="submission" date="2022-11" db="UniProtKB">
        <authorList>
            <consortium name="WormBaseParasite"/>
        </authorList>
    </citation>
    <scope>IDENTIFICATION</scope>
</reference>
<proteinExistence type="predicted"/>
<name>A0A914P5V5_9BILA</name>
<dbReference type="WBParaSite" id="PDA_v2.g13305.t1">
    <property type="protein sequence ID" value="PDA_v2.g13305.t1"/>
    <property type="gene ID" value="PDA_v2.g13305"/>
</dbReference>
<feature type="region of interest" description="Disordered" evidence="1">
    <location>
        <begin position="218"/>
        <end position="247"/>
    </location>
</feature>
<organism evidence="2 3">
    <name type="scientific">Panagrolaimus davidi</name>
    <dbReference type="NCBI Taxonomy" id="227884"/>
    <lineage>
        <taxon>Eukaryota</taxon>
        <taxon>Metazoa</taxon>
        <taxon>Ecdysozoa</taxon>
        <taxon>Nematoda</taxon>
        <taxon>Chromadorea</taxon>
        <taxon>Rhabditida</taxon>
        <taxon>Tylenchina</taxon>
        <taxon>Panagrolaimomorpha</taxon>
        <taxon>Panagrolaimoidea</taxon>
        <taxon>Panagrolaimidae</taxon>
        <taxon>Panagrolaimus</taxon>
    </lineage>
</organism>
<feature type="compositionally biased region" description="Polar residues" evidence="1">
    <location>
        <begin position="1"/>
        <end position="14"/>
    </location>
</feature>
<feature type="region of interest" description="Disordered" evidence="1">
    <location>
        <begin position="1"/>
        <end position="48"/>
    </location>
</feature>
<feature type="region of interest" description="Disordered" evidence="1">
    <location>
        <begin position="105"/>
        <end position="183"/>
    </location>
</feature>
<feature type="compositionally biased region" description="Low complexity" evidence="1">
    <location>
        <begin position="15"/>
        <end position="45"/>
    </location>
</feature>
<keyword evidence="2" id="KW-1185">Reference proteome</keyword>
<evidence type="ECO:0000256" key="1">
    <source>
        <dbReference type="SAM" id="MobiDB-lite"/>
    </source>
</evidence>
<dbReference type="AlphaFoldDB" id="A0A914P5V5"/>
<feature type="region of interest" description="Disordered" evidence="1">
    <location>
        <begin position="262"/>
        <end position="336"/>
    </location>
</feature>
<protein>
    <submittedName>
        <fullName evidence="3">Uncharacterized protein</fullName>
    </submittedName>
</protein>